<dbReference type="Pfam" id="PF08224">
    <property type="entry name" value="DUF1719"/>
    <property type="match status" value="1"/>
</dbReference>
<dbReference type="SMART" id="SM01157">
    <property type="entry name" value="DUF1719"/>
    <property type="match status" value="1"/>
</dbReference>
<accession>A0A811Q8E8</accession>
<name>A0A811Q8E8_9POAL</name>
<comment type="caution">
    <text evidence="1">The sequence shown here is derived from an EMBL/GenBank/DDBJ whole genome shotgun (WGS) entry which is preliminary data.</text>
</comment>
<keyword evidence="2" id="KW-1185">Reference proteome</keyword>
<dbReference type="Proteomes" id="UP000604825">
    <property type="component" value="Unassembled WGS sequence"/>
</dbReference>
<evidence type="ECO:0000313" key="2">
    <source>
        <dbReference type="Proteomes" id="UP000604825"/>
    </source>
</evidence>
<reference evidence="1" key="1">
    <citation type="submission" date="2020-10" db="EMBL/GenBank/DDBJ databases">
        <authorList>
            <person name="Han B."/>
            <person name="Lu T."/>
            <person name="Zhao Q."/>
            <person name="Huang X."/>
            <person name="Zhao Y."/>
        </authorList>
    </citation>
    <scope>NUCLEOTIDE SEQUENCE</scope>
</reference>
<gene>
    <name evidence="1" type="ORF">NCGR_LOCUS36018</name>
</gene>
<sequence length="366" mass="41504">MELGGTPRRHLTFNSLVKHLFEGKGLYYKIVRGKEYPSFLLWLVPFYTGENGIEVTVIFIHKDNNAPEGNFFFNIVLQLSESTDIIGIAIKCSQLFAPHFVCVVENVRNKLTKLTTQDLSVVPSVYSYPEGHWNNLNNLASQWFRSNPLCCKQQARHKVQHFSNLDISGLSDVSLEPVIAVNLQCQVSLSVYNKQKSLLPEDNVFLQDSQHLKVGIIFAPHGSLEDMLSMNKSSSIVEMVGKGQNCLHTDITLEQLQDIMLPKAIDYFCQNFDATVCQMISKSKHGSALIQVEKALVSTRRTCMRTQRTSTGARKGKLFQGQDHELWSLTHVISHLHDIWGAHMPVQLQSSFKDWIQNQKESQSQL</sequence>
<proteinExistence type="predicted"/>
<protein>
    <submittedName>
        <fullName evidence="1">Uncharacterized protein</fullName>
    </submittedName>
</protein>
<dbReference type="EMBL" id="CAJGYO010000009">
    <property type="protein sequence ID" value="CAD6252363.1"/>
    <property type="molecule type" value="Genomic_DNA"/>
</dbReference>
<dbReference type="InterPro" id="IPR013181">
    <property type="entry name" value="DUF1719"/>
</dbReference>
<dbReference type="AlphaFoldDB" id="A0A811Q8E8"/>
<organism evidence="1 2">
    <name type="scientific">Miscanthus lutarioriparius</name>
    <dbReference type="NCBI Taxonomy" id="422564"/>
    <lineage>
        <taxon>Eukaryota</taxon>
        <taxon>Viridiplantae</taxon>
        <taxon>Streptophyta</taxon>
        <taxon>Embryophyta</taxon>
        <taxon>Tracheophyta</taxon>
        <taxon>Spermatophyta</taxon>
        <taxon>Magnoliopsida</taxon>
        <taxon>Liliopsida</taxon>
        <taxon>Poales</taxon>
        <taxon>Poaceae</taxon>
        <taxon>PACMAD clade</taxon>
        <taxon>Panicoideae</taxon>
        <taxon>Andropogonodae</taxon>
        <taxon>Andropogoneae</taxon>
        <taxon>Saccharinae</taxon>
        <taxon>Miscanthus</taxon>
    </lineage>
</organism>
<evidence type="ECO:0000313" key="1">
    <source>
        <dbReference type="EMBL" id="CAD6252363.1"/>
    </source>
</evidence>